<dbReference type="InterPro" id="IPR043129">
    <property type="entry name" value="ATPase_NBD"/>
</dbReference>
<accession>A0AA41K4J4</accession>
<dbReference type="AlphaFoldDB" id="A0AA41K4J4"/>
<evidence type="ECO:0000313" key="2">
    <source>
        <dbReference type="EMBL" id="MBT9808888.1"/>
    </source>
</evidence>
<name>A0AA41K4J4_9FIRM</name>
<dbReference type="CDD" id="cd23763">
    <property type="entry name" value="ASKHA_ATPase_ROK"/>
    <property type="match status" value="1"/>
</dbReference>
<dbReference type="PANTHER" id="PTHR18964:SF149">
    <property type="entry name" value="BIFUNCTIONAL UDP-N-ACETYLGLUCOSAMINE 2-EPIMERASE_N-ACETYLMANNOSAMINE KINASE"/>
    <property type="match status" value="1"/>
</dbReference>
<sequence>MDEYILAIETGGTKIQMALGTKDGTIIYNYRTVVNRGNGFQGILDTVCDSLPELKAEAVKKGGIISVIGIGFGGPVNTEEGVAIWSAQIDGWKGFPIKEFFEEKTNITTYVFNDSDAAAWGEYCKGEGKGSQIFFYTNMGSGVGGGVVIHGKLFTGNGYGAMEFGQSYLYDPNKSGKYPINHVEKICSGWGIEHRLRNDLIPATSLLWQLCNGEQDKINCLMWAEGIKGKDEYSLNVLDEVSELFSIAISNAICFFSPQIVAIGGGVSLIGEPLISRLNYYTNQYVYENCKGKYKIVKSALDESIVLVGVLLLTGEKAEMEV</sequence>
<proteinExistence type="inferred from homology"/>
<dbReference type="EMBL" id="WQPS01000004">
    <property type="protein sequence ID" value="MBT9808888.1"/>
    <property type="molecule type" value="Genomic_DNA"/>
</dbReference>
<evidence type="ECO:0000313" key="3">
    <source>
        <dbReference type="Proteomes" id="UP000708338"/>
    </source>
</evidence>
<evidence type="ECO:0000256" key="1">
    <source>
        <dbReference type="ARBA" id="ARBA00006479"/>
    </source>
</evidence>
<dbReference type="PANTHER" id="PTHR18964">
    <property type="entry name" value="ROK (REPRESSOR, ORF, KINASE) FAMILY"/>
    <property type="match status" value="1"/>
</dbReference>
<dbReference type="SUPFAM" id="SSF53067">
    <property type="entry name" value="Actin-like ATPase domain"/>
    <property type="match status" value="1"/>
</dbReference>
<comment type="caution">
    <text evidence="2">The sequence shown here is derived from an EMBL/GenBank/DDBJ whole genome shotgun (WGS) entry which is preliminary data.</text>
</comment>
<dbReference type="Proteomes" id="UP000708338">
    <property type="component" value="Unassembled WGS sequence"/>
</dbReference>
<dbReference type="Pfam" id="PF00480">
    <property type="entry name" value="ROK"/>
    <property type="match status" value="1"/>
</dbReference>
<organism evidence="2 3">
    <name type="scientific">Enterocloster citroniae</name>
    <dbReference type="NCBI Taxonomy" id="358743"/>
    <lineage>
        <taxon>Bacteria</taxon>
        <taxon>Bacillati</taxon>
        <taxon>Bacillota</taxon>
        <taxon>Clostridia</taxon>
        <taxon>Lachnospirales</taxon>
        <taxon>Lachnospiraceae</taxon>
        <taxon>Enterocloster</taxon>
    </lineage>
</organism>
<gene>
    <name evidence="2" type="ORF">GPL26_04435</name>
</gene>
<dbReference type="InterPro" id="IPR000600">
    <property type="entry name" value="ROK"/>
</dbReference>
<comment type="similarity">
    <text evidence="1">Belongs to the ROK (NagC/XylR) family.</text>
</comment>
<reference evidence="2" key="1">
    <citation type="journal article" date="2021" name="Gut Microbes">
        <title>A synthetic consortium of 100 gut commensals modulates the composition and function in a colon model of the microbiome of elderly subjects.</title>
        <authorList>
            <person name="Perez M."/>
            <person name="Ntemiri A."/>
            <person name="Tan H."/>
            <person name="Harris H.M.B."/>
            <person name="Roager H.M."/>
            <person name="Ribiere C."/>
            <person name="O'Toole P.W."/>
        </authorList>
    </citation>
    <scope>NUCLEOTIDE SEQUENCE</scope>
    <source>
        <strain evidence="2">MCC335</strain>
    </source>
</reference>
<dbReference type="RefSeq" id="WP_117450613.1">
    <property type="nucleotide sequence ID" value="NZ_CABJDD010000002.1"/>
</dbReference>
<dbReference type="Gene3D" id="3.30.420.40">
    <property type="match status" value="2"/>
</dbReference>
<protein>
    <submittedName>
        <fullName evidence="2">ROK family protein</fullName>
    </submittedName>
</protein>